<dbReference type="Proteomes" id="UP000828390">
    <property type="component" value="Unassembled WGS sequence"/>
</dbReference>
<evidence type="ECO:0000313" key="1">
    <source>
        <dbReference type="EMBL" id="KAH3700218.1"/>
    </source>
</evidence>
<reference evidence="1" key="2">
    <citation type="submission" date="2020-11" db="EMBL/GenBank/DDBJ databases">
        <authorList>
            <person name="McCartney M.A."/>
            <person name="Auch B."/>
            <person name="Kono T."/>
            <person name="Mallez S."/>
            <person name="Becker A."/>
            <person name="Gohl D.M."/>
            <person name="Silverstein K.A.T."/>
            <person name="Koren S."/>
            <person name="Bechman K.B."/>
            <person name="Herman A."/>
            <person name="Abrahante J.E."/>
            <person name="Garbe J."/>
        </authorList>
    </citation>
    <scope>NUCLEOTIDE SEQUENCE</scope>
    <source>
        <strain evidence="1">Duluth1</strain>
        <tissue evidence="1">Whole animal</tissue>
    </source>
</reference>
<dbReference type="AlphaFoldDB" id="A0A9D4BM99"/>
<keyword evidence="2" id="KW-1185">Reference proteome</keyword>
<evidence type="ECO:0000313" key="2">
    <source>
        <dbReference type="Proteomes" id="UP000828390"/>
    </source>
</evidence>
<organism evidence="1 2">
    <name type="scientific">Dreissena polymorpha</name>
    <name type="common">Zebra mussel</name>
    <name type="synonym">Mytilus polymorpha</name>
    <dbReference type="NCBI Taxonomy" id="45954"/>
    <lineage>
        <taxon>Eukaryota</taxon>
        <taxon>Metazoa</taxon>
        <taxon>Spiralia</taxon>
        <taxon>Lophotrochozoa</taxon>
        <taxon>Mollusca</taxon>
        <taxon>Bivalvia</taxon>
        <taxon>Autobranchia</taxon>
        <taxon>Heteroconchia</taxon>
        <taxon>Euheterodonta</taxon>
        <taxon>Imparidentia</taxon>
        <taxon>Neoheterodontei</taxon>
        <taxon>Myida</taxon>
        <taxon>Dreissenoidea</taxon>
        <taxon>Dreissenidae</taxon>
        <taxon>Dreissena</taxon>
    </lineage>
</organism>
<proteinExistence type="predicted"/>
<protein>
    <submittedName>
        <fullName evidence="1">Uncharacterized protein</fullName>
    </submittedName>
</protein>
<name>A0A9D4BM99_DREPO</name>
<accession>A0A9D4BM99</accession>
<gene>
    <name evidence="1" type="ORF">DPMN_075189</name>
</gene>
<comment type="caution">
    <text evidence="1">The sequence shown here is derived from an EMBL/GenBank/DDBJ whole genome shotgun (WGS) entry which is preliminary data.</text>
</comment>
<sequence>MINQDVTVPNLSGIGGLKCGGLVTSVGRAIALYARCPGFESRTGCTLFTTQRQWRPTGDRGACICMQFSIEPARGFVRFSYTLFPVTQIGGQTPTWQGRMSRYRT</sequence>
<dbReference type="EMBL" id="JAIWYP010000015">
    <property type="protein sequence ID" value="KAH3700218.1"/>
    <property type="molecule type" value="Genomic_DNA"/>
</dbReference>
<reference evidence="1" key="1">
    <citation type="journal article" date="2019" name="bioRxiv">
        <title>The Genome of the Zebra Mussel, Dreissena polymorpha: A Resource for Invasive Species Research.</title>
        <authorList>
            <person name="McCartney M.A."/>
            <person name="Auch B."/>
            <person name="Kono T."/>
            <person name="Mallez S."/>
            <person name="Zhang Y."/>
            <person name="Obille A."/>
            <person name="Becker A."/>
            <person name="Abrahante J.E."/>
            <person name="Garbe J."/>
            <person name="Badalamenti J.P."/>
            <person name="Herman A."/>
            <person name="Mangelson H."/>
            <person name="Liachko I."/>
            <person name="Sullivan S."/>
            <person name="Sone E.D."/>
            <person name="Koren S."/>
            <person name="Silverstein K.A.T."/>
            <person name="Beckman K.B."/>
            <person name="Gohl D.M."/>
        </authorList>
    </citation>
    <scope>NUCLEOTIDE SEQUENCE</scope>
    <source>
        <strain evidence="1">Duluth1</strain>
        <tissue evidence="1">Whole animal</tissue>
    </source>
</reference>